<dbReference type="Proteomes" id="UP000176429">
    <property type="component" value="Unassembled WGS sequence"/>
</dbReference>
<dbReference type="Gene3D" id="3.90.1150.10">
    <property type="entry name" value="Aspartate Aminotransferase, domain 1"/>
    <property type="match status" value="1"/>
</dbReference>
<comment type="caution">
    <text evidence="4">The sequence shown here is derived from an EMBL/GenBank/DDBJ whole genome shotgun (WGS) entry which is preliminary data.</text>
</comment>
<dbReference type="InterPro" id="IPR015424">
    <property type="entry name" value="PyrdxlP-dep_Trfase"/>
</dbReference>
<accession>A0A1G2P168</accession>
<dbReference type="GO" id="GO:0008483">
    <property type="term" value="F:transaminase activity"/>
    <property type="evidence" value="ECO:0007669"/>
    <property type="project" value="TreeGrafter"/>
</dbReference>
<dbReference type="PANTHER" id="PTHR30244">
    <property type="entry name" value="TRANSAMINASE"/>
    <property type="match status" value="1"/>
</dbReference>
<gene>
    <name evidence="4" type="ORF">A3H68_03215</name>
</gene>
<organism evidence="4 5">
    <name type="scientific">Candidatus Taylorbacteria bacterium RIFCSPLOWO2_02_FULL_46_40</name>
    <dbReference type="NCBI Taxonomy" id="1802329"/>
    <lineage>
        <taxon>Bacteria</taxon>
        <taxon>Candidatus Tayloriibacteriota</taxon>
    </lineage>
</organism>
<evidence type="ECO:0000313" key="5">
    <source>
        <dbReference type="Proteomes" id="UP000176429"/>
    </source>
</evidence>
<dbReference type="GO" id="GO:0000271">
    <property type="term" value="P:polysaccharide biosynthetic process"/>
    <property type="evidence" value="ECO:0007669"/>
    <property type="project" value="TreeGrafter"/>
</dbReference>
<name>A0A1G2P168_9BACT</name>
<evidence type="ECO:0000256" key="3">
    <source>
        <dbReference type="RuleBase" id="RU004508"/>
    </source>
</evidence>
<feature type="active site" description="Proton acceptor" evidence="1">
    <location>
        <position position="182"/>
    </location>
</feature>
<dbReference type="SUPFAM" id="SSF53383">
    <property type="entry name" value="PLP-dependent transferases"/>
    <property type="match status" value="1"/>
</dbReference>
<dbReference type="GO" id="GO:0030170">
    <property type="term" value="F:pyridoxal phosphate binding"/>
    <property type="evidence" value="ECO:0007669"/>
    <property type="project" value="TreeGrafter"/>
</dbReference>
<dbReference type="InterPro" id="IPR015422">
    <property type="entry name" value="PyrdxlP-dep_Trfase_small"/>
</dbReference>
<dbReference type="PANTHER" id="PTHR30244:SF39">
    <property type="entry name" value="BLR3650 PROTEIN"/>
    <property type="match status" value="1"/>
</dbReference>
<dbReference type="Gene3D" id="3.40.640.10">
    <property type="entry name" value="Type I PLP-dependent aspartate aminotransferase-like (Major domain)"/>
    <property type="match status" value="1"/>
</dbReference>
<comment type="similarity">
    <text evidence="3">Belongs to the DegT/DnrJ/EryC1 family.</text>
</comment>
<dbReference type="Pfam" id="PF01041">
    <property type="entry name" value="DegT_DnrJ_EryC1"/>
    <property type="match status" value="1"/>
</dbReference>
<dbReference type="CDD" id="cd00616">
    <property type="entry name" value="AHBA_syn"/>
    <property type="match status" value="1"/>
</dbReference>
<sequence length="378" mass="42043">MKEYPIARPLISKTGERGVLGVLRSGCLSLGPKLEEFEYKFKKMVGTKYACAVSSGTAGLHLTMIAAGIGPGDEVITSPFSFIASSNAVLYVGAKPVFTDIDPVTYNMDPSKIEEKITPKTKAILVVHIFGQSAAMSPIIKIAKKHKLKIIEDACESILATYKGKNVGTFGESAVFAFYPNKQMTTGEGGMIVTNSKKIYKLCSSLRNQGRSSNIQWLDHKYLGYNYRMAEMNAALGISQLAILGSLIEKRRKVAKLYERYLQKFAGMVELPAVAKDNTHSWFVYVVRVKNPKIKRNNLIKLLAERGIATKPYLPSIHLFSFYKELTGHRKGDFPISEMISDTSLALPFYPGLGENDVKYICRNVVEVLNNYEKQIQK</sequence>
<dbReference type="EMBL" id="MHSH01000012">
    <property type="protein sequence ID" value="OHA42086.1"/>
    <property type="molecule type" value="Genomic_DNA"/>
</dbReference>
<keyword evidence="2 3" id="KW-0663">Pyridoxal phosphate</keyword>
<dbReference type="AlphaFoldDB" id="A0A1G2P168"/>
<evidence type="ECO:0000256" key="2">
    <source>
        <dbReference type="PIRSR" id="PIRSR000390-2"/>
    </source>
</evidence>
<reference evidence="4 5" key="1">
    <citation type="journal article" date="2016" name="Nat. Commun.">
        <title>Thousands of microbial genomes shed light on interconnected biogeochemical processes in an aquifer system.</title>
        <authorList>
            <person name="Anantharaman K."/>
            <person name="Brown C.T."/>
            <person name="Hug L.A."/>
            <person name="Sharon I."/>
            <person name="Castelle C.J."/>
            <person name="Probst A.J."/>
            <person name="Thomas B.C."/>
            <person name="Singh A."/>
            <person name="Wilkins M.J."/>
            <person name="Karaoz U."/>
            <person name="Brodie E.L."/>
            <person name="Williams K.H."/>
            <person name="Hubbard S.S."/>
            <person name="Banfield J.F."/>
        </authorList>
    </citation>
    <scope>NUCLEOTIDE SEQUENCE [LARGE SCALE GENOMIC DNA]</scope>
</reference>
<protein>
    <recommendedName>
        <fullName evidence="6">Polysaccharide biosynthesis protein</fullName>
    </recommendedName>
</protein>
<dbReference type="InterPro" id="IPR000653">
    <property type="entry name" value="DegT/StrS_aminotransferase"/>
</dbReference>
<feature type="modified residue" description="N6-(pyridoxal phosphate)lysine" evidence="2">
    <location>
        <position position="182"/>
    </location>
</feature>
<evidence type="ECO:0000256" key="1">
    <source>
        <dbReference type="PIRSR" id="PIRSR000390-1"/>
    </source>
</evidence>
<evidence type="ECO:0008006" key="6">
    <source>
        <dbReference type="Google" id="ProtNLM"/>
    </source>
</evidence>
<proteinExistence type="inferred from homology"/>
<evidence type="ECO:0000313" key="4">
    <source>
        <dbReference type="EMBL" id="OHA42086.1"/>
    </source>
</evidence>
<dbReference type="InterPro" id="IPR015421">
    <property type="entry name" value="PyrdxlP-dep_Trfase_major"/>
</dbReference>
<dbReference type="PIRSF" id="PIRSF000390">
    <property type="entry name" value="PLP_StrS"/>
    <property type="match status" value="1"/>
</dbReference>